<feature type="compositionally biased region" description="Basic and acidic residues" evidence="1">
    <location>
        <begin position="199"/>
        <end position="229"/>
    </location>
</feature>
<feature type="compositionally biased region" description="Basic and acidic residues" evidence="1">
    <location>
        <begin position="1"/>
        <end position="14"/>
    </location>
</feature>
<evidence type="ECO:0000313" key="2">
    <source>
        <dbReference type="EMBL" id="MBL0405824.1"/>
    </source>
</evidence>
<protein>
    <submittedName>
        <fullName evidence="2">Uncharacterized protein</fullName>
    </submittedName>
</protein>
<evidence type="ECO:0000313" key="3">
    <source>
        <dbReference type="Proteomes" id="UP000605848"/>
    </source>
</evidence>
<accession>A0A937CYT5</accession>
<proteinExistence type="predicted"/>
<name>A0A937CYT5_9HYPH</name>
<keyword evidence="3" id="KW-1185">Reference proteome</keyword>
<dbReference type="RefSeq" id="WP_202062232.1">
    <property type="nucleotide sequence ID" value="NZ_JAEQMY010000028.1"/>
</dbReference>
<feature type="region of interest" description="Disordered" evidence="1">
    <location>
        <begin position="1"/>
        <end position="21"/>
    </location>
</feature>
<dbReference type="Proteomes" id="UP000605848">
    <property type="component" value="Unassembled WGS sequence"/>
</dbReference>
<comment type="caution">
    <text evidence="2">The sequence shown here is derived from an EMBL/GenBank/DDBJ whole genome shotgun (WGS) entry which is preliminary data.</text>
</comment>
<organism evidence="2 3">
    <name type="scientific">Microvirga aerilata</name>
    <dbReference type="NCBI Taxonomy" id="670292"/>
    <lineage>
        <taxon>Bacteria</taxon>
        <taxon>Pseudomonadati</taxon>
        <taxon>Pseudomonadota</taxon>
        <taxon>Alphaproteobacteria</taxon>
        <taxon>Hyphomicrobiales</taxon>
        <taxon>Methylobacteriaceae</taxon>
        <taxon>Microvirga</taxon>
    </lineage>
</organism>
<evidence type="ECO:0000256" key="1">
    <source>
        <dbReference type="SAM" id="MobiDB-lite"/>
    </source>
</evidence>
<feature type="compositionally biased region" description="Low complexity" evidence="1">
    <location>
        <begin position="184"/>
        <end position="198"/>
    </location>
</feature>
<gene>
    <name evidence="2" type="ORF">JKG68_17835</name>
</gene>
<dbReference type="EMBL" id="JAEQMY010000028">
    <property type="protein sequence ID" value="MBL0405824.1"/>
    <property type="molecule type" value="Genomic_DNA"/>
</dbReference>
<sequence length="293" mass="30652">MDAKNHSKDQRESSAKAVQIDPTASAALAEAIKSAKQGLKPEASLPSNSSGKPAGGRPFPAMLAAQAAVALLLVGAGWSASYMGTLANEGAIRKLEIETARSQEILARLSSDLDALRNAMAAAKDVEHTASTASASGQAKLADKVERLAIAVQEPGRKLTALEGRLDRMESQIMTTLAGLNAKPAPAAAPAAPPAAETAARDDAPAPKPAKVELPVKTESPAKMEPPAKAEPVDGWVLREVYNGAALVESRNRRLYEVMPGGILPGVGRVEAIQRRGTRWVVLTDKGFIGTYR</sequence>
<reference evidence="2" key="1">
    <citation type="submission" date="2021-01" db="EMBL/GenBank/DDBJ databases">
        <title>Microvirga sp.</title>
        <authorList>
            <person name="Kim M.K."/>
        </authorList>
    </citation>
    <scope>NUCLEOTIDE SEQUENCE</scope>
    <source>
        <strain evidence="2">5420S-16</strain>
    </source>
</reference>
<feature type="region of interest" description="Disordered" evidence="1">
    <location>
        <begin position="184"/>
        <end position="229"/>
    </location>
</feature>
<dbReference type="AlphaFoldDB" id="A0A937CYT5"/>